<gene>
    <name evidence="1" type="ORF">LCGC14_2418840</name>
</gene>
<accession>A0A0F9E2D9</accession>
<comment type="caution">
    <text evidence="1">The sequence shown here is derived from an EMBL/GenBank/DDBJ whole genome shotgun (WGS) entry which is preliminary data.</text>
</comment>
<sequence>MTAHVRMILDDHELCVELIHDRKKYFFGWMHPRSAVHLFDKLSTLDGVKHFLNNIQPHKDNPDELFIYENCNYSIDENVDTPIHITTLPQQASLCAGYSDDLPFLIVV</sequence>
<evidence type="ECO:0000313" key="1">
    <source>
        <dbReference type="EMBL" id="KKL24091.1"/>
    </source>
</evidence>
<dbReference type="AlphaFoldDB" id="A0A0F9E2D9"/>
<reference evidence="1" key="1">
    <citation type="journal article" date="2015" name="Nature">
        <title>Complex archaea that bridge the gap between prokaryotes and eukaryotes.</title>
        <authorList>
            <person name="Spang A."/>
            <person name="Saw J.H."/>
            <person name="Jorgensen S.L."/>
            <person name="Zaremba-Niedzwiedzka K."/>
            <person name="Martijn J."/>
            <person name="Lind A.E."/>
            <person name="van Eijk R."/>
            <person name="Schleper C."/>
            <person name="Guy L."/>
            <person name="Ettema T.J."/>
        </authorList>
    </citation>
    <scope>NUCLEOTIDE SEQUENCE</scope>
</reference>
<dbReference type="EMBL" id="LAZR01036724">
    <property type="protein sequence ID" value="KKL24091.1"/>
    <property type="molecule type" value="Genomic_DNA"/>
</dbReference>
<proteinExistence type="predicted"/>
<protein>
    <submittedName>
        <fullName evidence="1">Uncharacterized protein</fullName>
    </submittedName>
</protein>
<name>A0A0F9E2D9_9ZZZZ</name>
<organism evidence="1">
    <name type="scientific">marine sediment metagenome</name>
    <dbReference type="NCBI Taxonomy" id="412755"/>
    <lineage>
        <taxon>unclassified sequences</taxon>
        <taxon>metagenomes</taxon>
        <taxon>ecological metagenomes</taxon>
    </lineage>
</organism>